<dbReference type="OrthoDB" id="2919105at2759"/>
<dbReference type="CDD" id="cd04056">
    <property type="entry name" value="Peptidases_S53"/>
    <property type="match status" value="1"/>
</dbReference>
<reference evidence="5 6" key="1">
    <citation type="journal article" date="2013" name="Curr. Biol.">
        <title>The Genome of the Foraminiferan Reticulomyxa filosa.</title>
        <authorList>
            <person name="Glockner G."/>
            <person name="Hulsmann N."/>
            <person name="Schleicher M."/>
            <person name="Noegel A.A."/>
            <person name="Eichinger L."/>
            <person name="Gallinger C."/>
            <person name="Pawlowski J."/>
            <person name="Sierra R."/>
            <person name="Euteneuer U."/>
            <person name="Pillet L."/>
            <person name="Moustafa A."/>
            <person name="Platzer M."/>
            <person name="Groth M."/>
            <person name="Szafranski K."/>
            <person name="Schliwa M."/>
        </authorList>
    </citation>
    <scope>NUCLEOTIDE SEQUENCE [LARGE SCALE GENOMIC DNA]</scope>
</reference>
<keyword evidence="3" id="KW-0106">Calcium</keyword>
<feature type="active site" description="Charge relay system" evidence="3">
    <location>
        <position position="283"/>
    </location>
</feature>
<dbReference type="InterPro" id="IPR050819">
    <property type="entry name" value="Tripeptidyl-peptidase_I"/>
</dbReference>
<dbReference type="EMBL" id="ASPP01011999">
    <property type="protein sequence ID" value="ETO21043.1"/>
    <property type="molecule type" value="Genomic_DNA"/>
</dbReference>
<dbReference type="PANTHER" id="PTHR14218:SF15">
    <property type="entry name" value="TRIPEPTIDYL-PEPTIDASE 1"/>
    <property type="match status" value="1"/>
</dbReference>
<dbReference type="Gene3D" id="3.40.50.200">
    <property type="entry name" value="Peptidase S8/S53 domain"/>
    <property type="match status" value="1"/>
</dbReference>
<feature type="active site" description="Charge relay system" evidence="3">
    <location>
        <position position="85"/>
    </location>
</feature>
<evidence type="ECO:0000259" key="4">
    <source>
        <dbReference type="PROSITE" id="PS51695"/>
    </source>
</evidence>
<evidence type="ECO:0000256" key="1">
    <source>
        <dbReference type="ARBA" id="ARBA00023529"/>
    </source>
</evidence>
<keyword evidence="3" id="KW-0645">Protease</keyword>
<dbReference type="GO" id="GO:0004252">
    <property type="term" value="F:serine-type endopeptidase activity"/>
    <property type="evidence" value="ECO:0007669"/>
    <property type="project" value="UniProtKB-UniRule"/>
</dbReference>
<gene>
    <name evidence="5" type="ORF">RFI_16158</name>
</gene>
<name>X6N530_RETFI</name>
<keyword evidence="6" id="KW-1185">Reference proteome</keyword>
<feature type="domain" description="Peptidase S53" evidence="4">
    <location>
        <begin position="12"/>
        <end position="373"/>
    </location>
</feature>
<dbReference type="EC" id="3.4.21.62" evidence="2"/>
<dbReference type="Pfam" id="PF00082">
    <property type="entry name" value="Peptidase_S8"/>
    <property type="match status" value="1"/>
</dbReference>
<accession>X6N530</accession>
<dbReference type="SUPFAM" id="SSF52743">
    <property type="entry name" value="Subtilisin-like"/>
    <property type="match status" value="1"/>
</dbReference>
<evidence type="ECO:0000313" key="5">
    <source>
        <dbReference type="EMBL" id="ETO21043.1"/>
    </source>
</evidence>
<dbReference type="AlphaFoldDB" id="X6N530"/>
<keyword evidence="3" id="KW-0479">Metal-binding</keyword>
<dbReference type="PROSITE" id="PS51695">
    <property type="entry name" value="SEDOLISIN"/>
    <property type="match status" value="1"/>
</dbReference>
<keyword evidence="3" id="KW-0720">Serine protease</keyword>
<feature type="binding site" evidence="3">
    <location>
        <position position="330"/>
    </location>
    <ligand>
        <name>Ca(2+)</name>
        <dbReference type="ChEBI" id="CHEBI:29108"/>
    </ligand>
</feature>
<dbReference type="InterPro" id="IPR036852">
    <property type="entry name" value="Peptidase_S8/S53_dom_sf"/>
</dbReference>
<protein>
    <recommendedName>
        <fullName evidence="2">subtilisin</fullName>
        <ecNumber evidence="2">3.4.21.62</ecNumber>
    </recommendedName>
</protein>
<dbReference type="Proteomes" id="UP000023152">
    <property type="component" value="Unassembled WGS sequence"/>
</dbReference>
<evidence type="ECO:0000256" key="3">
    <source>
        <dbReference type="PROSITE-ProRule" id="PRU01032"/>
    </source>
</evidence>
<proteinExistence type="predicted"/>
<comment type="cofactor">
    <cofactor evidence="3">
        <name>Ca(2+)</name>
        <dbReference type="ChEBI" id="CHEBI:29108"/>
    </cofactor>
    <text evidence="3">Binds 1 Ca(2+) ion per subunit.</text>
</comment>
<organism evidence="5 6">
    <name type="scientific">Reticulomyxa filosa</name>
    <dbReference type="NCBI Taxonomy" id="46433"/>
    <lineage>
        <taxon>Eukaryota</taxon>
        <taxon>Sar</taxon>
        <taxon>Rhizaria</taxon>
        <taxon>Retaria</taxon>
        <taxon>Foraminifera</taxon>
        <taxon>Monothalamids</taxon>
        <taxon>Reticulomyxidae</taxon>
        <taxon>Reticulomyxa</taxon>
    </lineage>
</organism>
<dbReference type="GO" id="GO:0008240">
    <property type="term" value="F:tripeptidyl-peptidase activity"/>
    <property type="evidence" value="ECO:0007669"/>
    <property type="project" value="TreeGrafter"/>
</dbReference>
<feature type="active site" description="Charge relay system" evidence="3">
    <location>
        <position position="81"/>
    </location>
</feature>
<comment type="catalytic activity">
    <reaction evidence="1">
        <text>Hydrolysis of proteins with broad specificity for peptide bonds, and a preference for a large uncharged residue in P1. Hydrolyzes peptide amides.</text>
        <dbReference type="EC" id="3.4.21.62"/>
    </reaction>
</comment>
<dbReference type="InterPro" id="IPR000209">
    <property type="entry name" value="Peptidase_S8/S53_dom"/>
</dbReference>
<feature type="binding site" evidence="3">
    <location>
        <position position="353"/>
    </location>
    <ligand>
        <name>Ca(2+)</name>
        <dbReference type="ChEBI" id="CHEBI:29108"/>
    </ligand>
</feature>
<dbReference type="OMA" id="VINICWA"/>
<evidence type="ECO:0000256" key="2">
    <source>
        <dbReference type="ARBA" id="ARBA00023619"/>
    </source>
</evidence>
<dbReference type="GO" id="GO:0046872">
    <property type="term" value="F:metal ion binding"/>
    <property type="evidence" value="ECO:0007669"/>
    <property type="project" value="UniProtKB-UniRule"/>
</dbReference>
<dbReference type="InterPro" id="IPR030400">
    <property type="entry name" value="Sedolisin_dom"/>
</dbReference>
<comment type="caution">
    <text evidence="5">The sequence shown here is derived from an EMBL/GenBank/DDBJ whole genome shotgun (WGS) entry which is preliminary data.</text>
</comment>
<sequence length="378" mass="41632">MHSAMQTRKQRGVPVGVAQVVLDVKDVKGGQVGSLNGHAVASFLTQWYNDDDIHQFWDDFHINYTSVVRYPPWQFPGDGTEAELDVQYLTAIGEKIPTIVMDVEDNLYFLTLLQQIGDMENPPRVVSMSYGGGEQYNTIVYCGRANIEFAKVALMGISFLASSGDSGATDSHGWCDDGRYVPNFPASSMFVTAVGGIEGGEYTDDVSDFTHEKAWYYGGGGFSWFFPRPKWQDLAVGRYLNLSSLPMQFRWNRDGKAMPDISLQAVDYAVCIDGQYYAVSGTSASCPTFAGMISTINDYRLARGKPPLGFVSPALYYLFEQDPDYYFNDVVEGHIEGCIDEGGVSFHTTPGWDACAGLGSPKFSRLFEGLVDLVASSD</sequence>
<feature type="binding site" evidence="3">
    <location>
        <position position="329"/>
    </location>
    <ligand>
        <name>Ca(2+)</name>
        <dbReference type="ChEBI" id="CHEBI:29108"/>
    </ligand>
</feature>
<keyword evidence="3" id="KW-0378">Hydrolase</keyword>
<feature type="binding site" evidence="3">
    <location>
        <position position="351"/>
    </location>
    <ligand>
        <name>Ca(2+)</name>
        <dbReference type="ChEBI" id="CHEBI:29108"/>
    </ligand>
</feature>
<dbReference type="PANTHER" id="PTHR14218">
    <property type="entry name" value="PROTEASE S8 TRIPEPTIDYL PEPTIDASE I CLN2"/>
    <property type="match status" value="1"/>
</dbReference>
<dbReference type="GO" id="GO:0006508">
    <property type="term" value="P:proteolysis"/>
    <property type="evidence" value="ECO:0007669"/>
    <property type="project" value="UniProtKB-KW"/>
</dbReference>
<evidence type="ECO:0000313" key="6">
    <source>
        <dbReference type="Proteomes" id="UP000023152"/>
    </source>
</evidence>